<feature type="region of interest" description="Disordered" evidence="1">
    <location>
        <begin position="161"/>
        <end position="185"/>
    </location>
</feature>
<evidence type="ECO:0000256" key="2">
    <source>
        <dbReference type="SAM" id="SignalP"/>
    </source>
</evidence>
<evidence type="ECO:0000256" key="1">
    <source>
        <dbReference type="SAM" id="MobiDB-lite"/>
    </source>
</evidence>
<organism evidence="3 4">
    <name type="scientific">Methylorubrum rhodesianum</name>
    <dbReference type="NCBI Taxonomy" id="29427"/>
    <lineage>
        <taxon>Bacteria</taxon>
        <taxon>Pseudomonadati</taxon>
        <taxon>Pseudomonadota</taxon>
        <taxon>Alphaproteobacteria</taxon>
        <taxon>Hyphomicrobiales</taxon>
        <taxon>Methylobacteriaceae</taxon>
        <taxon>Methylorubrum</taxon>
    </lineage>
</organism>
<dbReference type="RefSeq" id="WP_183571241.1">
    <property type="nucleotide sequence ID" value="NZ_JAQYXL010000002.1"/>
</dbReference>
<keyword evidence="2" id="KW-0732">Signal</keyword>
<protein>
    <submittedName>
        <fullName evidence="3">Threonyl-trna synthetase</fullName>
    </submittedName>
</protein>
<sequence length="185" mass="19820">MRTLRRALAAAFLVAAAGIPGSLAGEAPFGLRWGPLASVPKPSMADREGNVTALFYFQGRPPASGPDTEQVVLEVCRDEGLQQVIWFSRPFAEAELVPAYAAIYREGVRRYGEPQEAGRPNAVTWPAGRTLLAVRPAEGGGKRIVMVAAGELYGKCSSAHEVATGHPAARHTSDLLESRDRRTVP</sequence>
<evidence type="ECO:0000313" key="4">
    <source>
        <dbReference type="Proteomes" id="UP001404845"/>
    </source>
</evidence>
<proteinExistence type="predicted"/>
<dbReference type="EMBL" id="JAQYXL010000002">
    <property type="protein sequence ID" value="MEN3231744.1"/>
    <property type="molecule type" value="Genomic_DNA"/>
</dbReference>
<feature type="compositionally biased region" description="Basic and acidic residues" evidence="1">
    <location>
        <begin position="171"/>
        <end position="185"/>
    </location>
</feature>
<name>A0ABU9ZLG1_9HYPH</name>
<comment type="caution">
    <text evidence="3">The sequence shown here is derived from an EMBL/GenBank/DDBJ whole genome shotgun (WGS) entry which is preliminary data.</text>
</comment>
<gene>
    <name evidence="3" type="ORF">PUR21_29635</name>
</gene>
<feature type="chain" id="PRO_5045216362" evidence="2">
    <location>
        <begin position="25"/>
        <end position="185"/>
    </location>
</feature>
<accession>A0ABU9ZLG1</accession>
<dbReference type="Proteomes" id="UP001404845">
    <property type="component" value="Unassembled WGS sequence"/>
</dbReference>
<feature type="signal peptide" evidence="2">
    <location>
        <begin position="1"/>
        <end position="24"/>
    </location>
</feature>
<evidence type="ECO:0000313" key="3">
    <source>
        <dbReference type="EMBL" id="MEN3231744.1"/>
    </source>
</evidence>
<reference evidence="3 4" key="1">
    <citation type="journal article" date="2023" name="PLoS ONE">
        <title>Complete genome assembly of Hawai'i environmental nontuberculous mycobacteria reveals unexpected co-isolation with methylobacteria.</title>
        <authorList>
            <person name="Hendrix J."/>
            <person name="Epperson L.E."/>
            <person name="Tong E.I."/>
            <person name="Chan Y.L."/>
            <person name="Hasan N.A."/>
            <person name="Dawrs S.N."/>
            <person name="Norton G.J."/>
            <person name="Virdi R."/>
            <person name="Crooks J.L."/>
            <person name="Chan E.D."/>
            <person name="Honda J.R."/>
            <person name="Strong M."/>
        </authorList>
    </citation>
    <scope>NUCLEOTIDE SEQUENCE [LARGE SCALE GENOMIC DNA]</scope>
    <source>
        <strain evidence="3 4">NJH_HI01</strain>
    </source>
</reference>
<keyword evidence="4" id="KW-1185">Reference proteome</keyword>